<keyword evidence="2" id="KW-1185">Reference proteome</keyword>
<sequence length="71" mass="8166">MDFTSQDIVLIDQALRIAIKAQQDESKADPYYEVLTKLQARAAMAMRPYAVDSMHVRNSFRFDYDDSPGHL</sequence>
<dbReference type="Proteomes" id="UP000693672">
    <property type="component" value="Unassembled WGS sequence"/>
</dbReference>
<dbReference type="EMBL" id="CAJVAS010000031">
    <property type="protein sequence ID" value="CAG7645549.1"/>
    <property type="molecule type" value="Genomic_DNA"/>
</dbReference>
<protein>
    <submittedName>
        <fullName evidence="1">Uncharacterized protein</fullName>
    </submittedName>
</protein>
<proteinExistence type="predicted"/>
<comment type="caution">
    <text evidence="1">The sequence shown here is derived from an EMBL/GenBank/DDBJ whole genome shotgun (WGS) entry which is preliminary data.</text>
</comment>
<dbReference type="AlphaFoldDB" id="A0A916NL05"/>
<evidence type="ECO:0000313" key="2">
    <source>
        <dbReference type="Proteomes" id="UP000693672"/>
    </source>
</evidence>
<accession>A0A916NL05</accession>
<evidence type="ECO:0000313" key="1">
    <source>
        <dbReference type="EMBL" id="CAG7645549.1"/>
    </source>
</evidence>
<reference evidence="1" key="1">
    <citation type="submission" date="2021-06" db="EMBL/GenBank/DDBJ databases">
        <authorList>
            <person name="Criscuolo A."/>
        </authorList>
    </citation>
    <scope>NUCLEOTIDE SEQUENCE</scope>
    <source>
        <strain evidence="1">CIP111600</strain>
    </source>
</reference>
<organism evidence="1 2">
    <name type="scientific">Paenibacillus solanacearum</name>
    <dbReference type="NCBI Taxonomy" id="2048548"/>
    <lineage>
        <taxon>Bacteria</taxon>
        <taxon>Bacillati</taxon>
        <taxon>Bacillota</taxon>
        <taxon>Bacilli</taxon>
        <taxon>Bacillales</taxon>
        <taxon>Paenibacillaceae</taxon>
        <taxon>Paenibacillus</taxon>
    </lineage>
</organism>
<gene>
    <name evidence="1" type="ORF">PAESOLCIP111_04976</name>
</gene>
<name>A0A916NL05_9BACL</name>
<dbReference type="RefSeq" id="WP_218094688.1">
    <property type="nucleotide sequence ID" value="NZ_CAJVAS010000031.1"/>
</dbReference>